<name>A0A1N7DJ64_9GAMM</name>
<dbReference type="AlphaFoldDB" id="A0A1N7DJ64"/>
<accession>A0A1N7DJ64</accession>
<organism evidence="1 2">
    <name type="scientific">Moraxella cuniculi DSM 21768</name>
    <dbReference type="NCBI Taxonomy" id="1122245"/>
    <lineage>
        <taxon>Bacteria</taxon>
        <taxon>Pseudomonadati</taxon>
        <taxon>Pseudomonadota</taxon>
        <taxon>Gammaproteobacteria</taxon>
        <taxon>Moraxellales</taxon>
        <taxon>Moraxellaceae</taxon>
        <taxon>Moraxella</taxon>
    </lineage>
</organism>
<keyword evidence="2" id="KW-1185">Reference proteome</keyword>
<dbReference type="EMBL" id="FTNU01000001">
    <property type="protein sequence ID" value="SIR75834.1"/>
    <property type="molecule type" value="Genomic_DNA"/>
</dbReference>
<dbReference type="Proteomes" id="UP000187495">
    <property type="component" value="Unassembled WGS sequence"/>
</dbReference>
<reference evidence="2" key="1">
    <citation type="submission" date="2017-01" db="EMBL/GenBank/DDBJ databases">
        <authorList>
            <person name="Varghese N."/>
            <person name="Submissions S."/>
        </authorList>
    </citation>
    <scope>NUCLEOTIDE SEQUENCE [LARGE SCALE GENOMIC DNA]</scope>
    <source>
        <strain evidence="2">DSM 21768</strain>
    </source>
</reference>
<gene>
    <name evidence="1" type="ORF">SAMN02745664_101306</name>
</gene>
<protein>
    <submittedName>
        <fullName evidence="1">Filamentous hemagglutinin</fullName>
    </submittedName>
</protein>
<proteinExistence type="predicted"/>
<evidence type="ECO:0000313" key="1">
    <source>
        <dbReference type="EMBL" id="SIR75834.1"/>
    </source>
</evidence>
<dbReference type="STRING" id="34061.B0189_01835"/>
<sequence>MQKWARFFAVGISQDQYQYTYNQQQAGFSADVGFDGKPQNLSVNGGKTNIDVSYAQVTNQSGIKANQSTLSVQGQGSFTGGYLITYAGKNQTQFTQGIQTQNIENHLNYEGDAISVGVGIGFNNKEQDSEGSQIKTSYNASLQGIGYGTIPPTNKTSTTHSAITDQAGLDYINTENFNQPEVQNKLNQIITNDFDKEQAIKELNAQVVITTEFGKEAPKRIGDYAQNKELELLAQGNTEEAKKWAEGGVYRVALHTLIGVLGTGTVEGAITTGSVALSAPILNKISQQAIKILIDQGVSPQIAKNAVDLVSNLGIATITQLAGVDTVTTATALNVDAFNRQLHKQEKDLAATLVGLAKKKGLKKPDGKSYTLQDIEDALRWANSGRYNERFNQKVGAVINSQNTSKIKNVLYDNAIGKEYDPRLWNVDTRNGIVSMNQNFSNIKKPDDNLIKFIQVQASSYKYTWYKDNIATNKPSSKSTPVTHTVMPIKQVTQQEIDSRNAAIMSGNYQECAFNETVYCRQQDQKVVTTMNNASHFIPVMGKTLYAVTKPLAVASKIENEGFSKAVLGEFVSKRTENAVGSNKKISAVIDQMGVNDTITDCIYNNFNSQSSKGNENVCQ</sequence>
<evidence type="ECO:0000313" key="2">
    <source>
        <dbReference type="Proteomes" id="UP000187495"/>
    </source>
</evidence>